<proteinExistence type="predicted"/>
<dbReference type="Proteomes" id="UP001429984">
    <property type="component" value="Unassembled WGS sequence"/>
</dbReference>
<comment type="caution">
    <text evidence="2">The sequence shown here is derived from an EMBL/GenBank/DDBJ whole genome shotgun (WGS) entry which is preliminary data.</text>
</comment>
<dbReference type="EMBL" id="JADLZT010000002">
    <property type="protein sequence ID" value="MBF6023127.1"/>
    <property type="molecule type" value="Genomic_DNA"/>
</dbReference>
<sequence length="179" mass="19598">MRHRYITACALLLFSLTASAQSGWRDMEGNALPETSASKSKDGFSATLLVTPDQDWQEKWNTPPETVPHFSTATEVSEGGELYILTFLANPKVDEAGMVDVACDFVVSRPDGKPSVEERDMPCFNGNLSTTPTSVFLSTASLKYVAEPSDPRGTWKVDVTVKDRVRGVAIPLHTSFVVR</sequence>
<evidence type="ECO:0000256" key="1">
    <source>
        <dbReference type="SAM" id="SignalP"/>
    </source>
</evidence>
<keyword evidence="3" id="KW-1185">Reference proteome</keyword>
<evidence type="ECO:0000313" key="3">
    <source>
        <dbReference type="Proteomes" id="UP001429984"/>
    </source>
</evidence>
<gene>
    <name evidence="2" type="ORF">IU514_03700</name>
</gene>
<feature type="chain" id="PRO_5046462919" evidence="1">
    <location>
        <begin position="21"/>
        <end position="179"/>
    </location>
</feature>
<evidence type="ECO:0000313" key="2">
    <source>
        <dbReference type="EMBL" id="MBF6023127.1"/>
    </source>
</evidence>
<protein>
    <submittedName>
        <fullName evidence="2">Uncharacterized protein</fullName>
    </submittedName>
</protein>
<dbReference type="RefSeq" id="WP_194929729.1">
    <property type="nucleotide sequence ID" value="NZ_JADLZT010000002.1"/>
</dbReference>
<organism evidence="2 3">
    <name type="scientific">Lysobacter niastensis</name>
    <dbReference type="NCBI Taxonomy" id="380629"/>
    <lineage>
        <taxon>Bacteria</taxon>
        <taxon>Pseudomonadati</taxon>
        <taxon>Pseudomonadota</taxon>
        <taxon>Gammaproteobacteria</taxon>
        <taxon>Lysobacterales</taxon>
        <taxon>Lysobacteraceae</taxon>
        <taxon>Lysobacter</taxon>
    </lineage>
</organism>
<name>A0ABS0B3S7_9GAMM</name>
<keyword evidence="1" id="KW-0732">Signal</keyword>
<accession>A0ABS0B3S7</accession>
<feature type="signal peptide" evidence="1">
    <location>
        <begin position="1"/>
        <end position="20"/>
    </location>
</feature>
<reference evidence="2 3" key="1">
    <citation type="submission" date="2020-11" db="EMBL/GenBank/DDBJ databases">
        <title>Draft Genome Sequence and Secondary Metabolite Biosynthetic Potential of the Lysobacter niastensis Type strain DSM 18481.</title>
        <authorList>
            <person name="Turrini P."/>
            <person name="Artuso I."/>
            <person name="Tescari M."/>
            <person name="Lugli G.A."/>
            <person name="Frangipani E."/>
            <person name="Ventura M."/>
            <person name="Visca P."/>
        </authorList>
    </citation>
    <scope>NUCLEOTIDE SEQUENCE [LARGE SCALE GENOMIC DNA]</scope>
    <source>
        <strain evidence="2 3">DSM 18481</strain>
    </source>
</reference>